<dbReference type="EC" id="2.7.1.24" evidence="6 7"/>
<dbReference type="GO" id="GO:0004140">
    <property type="term" value="F:dephospho-CoA kinase activity"/>
    <property type="evidence" value="ECO:0007669"/>
    <property type="project" value="UniProtKB-EC"/>
</dbReference>
<organism evidence="8 9">
    <name type="scientific">Helicobacter mastomyrinus</name>
    <dbReference type="NCBI Taxonomy" id="287948"/>
    <lineage>
        <taxon>Bacteria</taxon>
        <taxon>Pseudomonadati</taxon>
        <taxon>Campylobacterota</taxon>
        <taxon>Epsilonproteobacteria</taxon>
        <taxon>Campylobacterales</taxon>
        <taxon>Helicobacteraceae</taxon>
        <taxon>Helicobacter</taxon>
    </lineage>
</organism>
<dbReference type="RefSeq" id="WP_300448915.1">
    <property type="nucleotide sequence ID" value="NZ_CP145316.1"/>
</dbReference>
<evidence type="ECO:0000313" key="9">
    <source>
        <dbReference type="Proteomes" id="UP001434737"/>
    </source>
</evidence>
<dbReference type="PROSITE" id="PS51219">
    <property type="entry name" value="DPCK"/>
    <property type="match status" value="1"/>
</dbReference>
<dbReference type="InterPro" id="IPR027417">
    <property type="entry name" value="P-loop_NTPase"/>
</dbReference>
<evidence type="ECO:0000256" key="5">
    <source>
        <dbReference type="ARBA" id="ARBA00022993"/>
    </source>
</evidence>
<comment type="function">
    <text evidence="6">Catalyzes the phosphorylation of the 3'-hydroxyl group of dephosphocoenzyme A to form coenzyme A.</text>
</comment>
<keyword evidence="6 8" id="KW-0418">Kinase</keyword>
<evidence type="ECO:0000256" key="2">
    <source>
        <dbReference type="ARBA" id="ARBA00022679"/>
    </source>
</evidence>
<evidence type="ECO:0000256" key="6">
    <source>
        <dbReference type="HAMAP-Rule" id="MF_00376"/>
    </source>
</evidence>
<accession>A0ABZ3F854</accession>
<gene>
    <name evidence="6 8" type="primary">coaE</name>
    <name evidence="8" type="ORF">V3I05_00760</name>
</gene>
<dbReference type="EMBL" id="CP145316">
    <property type="protein sequence ID" value="XAM18261.1"/>
    <property type="molecule type" value="Genomic_DNA"/>
</dbReference>
<comment type="subcellular location">
    <subcellularLocation>
        <location evidence="6">Cytoplasm</location>
    </subcellularLocation>
</comment>
<dbReference type="PANTHER" id="PTHR10695:SF46">
    <property type="entry name" value="BIFUNCTIONAL COENZYME A SYNTHASE-RELATED"/>
    <property type="match status" value="1"/>
</dbReference>
<dbReference type="Gene3D" id="3.40.50.300">
    <property type="entry name" value="P-loop containing nucleotide triphosphate hydrolases"/>
    <property type="match status" value="1"/>
</dbReference>
<evidence type="ECO:0000256" key="1">
    <source>
        <dbReference type="ARBA" id="ARBA00009018"/>
    </source>
</evidence>
<dbReference type="InterPro" id="IPR001977">
    <property type="entry name" value="Depp_CoAkinase"/>
</dbReference>
<comment type="similarity">
    <text evidence="1 6">Belongs to the CoaE family.</text>
</comment>
<comment type="pathway">
    <text evidence="6">Cofactor biosynthesis; coenzyme A biosynthesis; CoA from (R)-pantothenate: step 5/5.</text>
</comment>
<evidence type="ECO:0000313" key="8">
    <source>
        <dbReference type="EMBL" id="XAM18261.1"/>
    </source>
</evidence>
<keyword evidence="4 6" id="KW-0067">ATP-binding</keyword>
<dbReference type="NCBIfam" id="TIGR00152">
    <property type="entry name" value="dephospho-CoA kinase"/>
    <property type="match status" value="1"/>
</dbReference>
<sequence>MTAGALTHAIALTGSIGSGKSTLVNLLSLYGYQSICADSIAHEVLDECRAEVIAHFGDRILDNSGKIERKKLANIVFASAIERKKLNSILHPQIQMQIFAQAWQLEEKKMWYFIDIPLFFEVGGKEAFPVARSLVIYTPANKAIERIMQRDKLNFEEAKMRLDSQISIEEKCRLADDIIGNDGSLRALQQRLESYLKSLPKP</sequence>
<keyword evidence="9" id="KW-1185">Reference proteome</keyword>
<evidence type="ECO:0000256" key="3">
    <source>
        <dbReference type="ARBA" id="ARBA00022741"/>
    </source>
</evidence>
<dbReference type="SUPFAM" id="SSF52540">
    <property type="entry name" value="P-loop containing nucleoside triphosphate hydrolases"/>
    <property type="match status" value="1"/>
</dbReference>
<proteinExistence type="inferred from homology"/>
<feature type="binding site" evidence="6">
    <location>
        <begin position="17"/>
        <end position="22"/>
    </location>
    <ligand>
        <name>ATP</name>
        <dbReference type="ChEBI" id="CHEBI:30616"/>
    </ligand>
</feature>
<dbReference type="HAMAP" id="MF_00376">
    <property type="entry name" value="Dephospho_CoA_kinase"/>
    <property type="match status" value="1"/>
</dbReference>
<dbReference type="Proteomes" id="UP001434737">
    <property type="component" value="Chromosome"/>
</dbReference>
<keyword evidence="2 6" id="KW-0808">Transferase</keyword>
<dbReference type="CDD" id="cd02022">
    <property type="entry name" value="DPCK"/>
    <property type="match status" value="1"/>
</dbReference>
<keyword evidence="6" id="KW-0963">Cytoplasm</keyword>
<protein>
    <recommendedName>
        <fullName evidence="6 7">Dephospho-CoA kinase</fullName>
        <ecNumber evidence="6 7">2.7.1.24</ecNumber>
    </recommendedName>
    <alternativeName>
        <fullName evidence="6">Dephosphocoenzyme A kinase</fullName>
    </alternativeName>
</protein>
<reference evidence="8 9" key="1">
    <citation type="submission" date="2024-02" db="EMBL/GenBank/DDBJ databases">
        <title>Genome and pathogenicity analysis of Helicobacter mastomyrinus isolated from mice.</title>
        <authorList>
            <person name="Zhu L."/>
        </authorList>
    </citation>
    <scope>NUCLEOTIDE SEQUENCE [LARGE SCALE GENOMIC DNA]</scope>
    <source>
        <strain evidence="8 9">Hm-17</strain>
    </source>
</reference>
<dbReference type="PANTHER" id="PTHR10695">
    <property type="entry name" value="DEPHOSPHO-COA KINASE-RELATED"/>
    <property type="match status" value="1"/>
</dbReference>
<evidence type="ECO:0000256" key="7">
    <source>
        <dbReference type="NCBIfam" id="TIGR00152"/>
    </source>
</evidence>
<keyword evidence="5 6" id="KW-0173">Coenzyme A biosynthesis</keyword>
<keyword evidence="3 6" id="KW-0547">Nucleotide-binding</keyword>
<comment type="catalytic activity">
    <reaction evidence="6">
        <text>3'-dephospho-CoA + ATP = ADP + CoA + H(+)</text>
        <dbReference type="Rhea" id="RHEA:18245"/>
        <dbReference type="ChEBI" id="CHEBI:15378"/>
        <dbReference type="ChEBI" id="CHEBI:30616"/>
        <dbReference type="ChEBI" id="CHEBI:57287"/>
        <dbReference type="ChEBI" id="CHEBI:57328"/>
        <dbReference type="ChEBI" id="CHEBI:456216"/>
        <dbReference type="EC" id="2.7.1.24"/>
    </reaction>
</comment>
<name>A0ABZ3F854_9HELI</name>
<dbReference type="Pfam" id="PF01121">
    <property type="entry name" value="CoaE"/>
    <property type="match status" value="1"/>
</dbReference>
<evidence type="ECO:0000256" key="4">
    <source>
        <dbReference type="ARBA" id="ARBA00022840"/>
    </source>
</evidence>